<dbReference type="Ensembl" id="ENSCINT00000035709.1">
    <property type="protein sequence ID" value="ENSCINP00000031054.1"/>
    <property type="gene ID" value="ENSCING00000018255.1"/>
</dbReference>
<feature type="disulfide bond" evidence="25">
    <location>
        <begin position="303"/>
        <end position="326"/>
    </location>
</feature>
<feature type="disulfide bond" evidence="25">
    <location>
        <begin position="252"/>
        <end position="255"/>
    </location>
</feature>
<feature type="binding site" evidence="23">
    <location>
        <begin position="198"/>
        <end position="202"/>
    </location>
    <ligand>
        <name>substrate</name>
    </ligand>
</feature>
<keyword evidence="10 24" id="KW-0479">Metal-binding</keyword>
<dbReference type="SUPFAM" id="SSF53448">
    <property type="entry name" value="Nucleotide-diphospho-sugar transferases"/>
    <property type="match status" value="1"/>
</dbReference>
<reference evidence="27" key="2">
    <citation type="journal article" date="2008" name="Genome Biol.">
        <title>Improved genome assembly and evidence-based global gene model set for the chordate Ciona intestinalis: new insight into intron and operon populations.</title>
        <authorList>
            <person name="Satou Y."/>
            <person name="Mineta K."/>
            <person name="Ogasawara M."/>
            <person name="Sasakura Y."/>
            <person name="Shoguchi E."/>
            <person name="Ueno K."/>
            <person name="Yamada L."/>
            <person name="Matsumoto J."/>
            <person name="Wasserscheid J."/>
            <person name="Dewar K."/>
            <person name="Wiley G.B."/>
            <person name="Macmil S.L."/>
            <person name="Roe B.A."/>
            <person name="Zeller R.W."/>
            <person name="Hastings K.E."/>
            <person name="Lemaire P."/>
            <person name="Lindquist E."/>
            <person name="Endo T."/>
            <person name="Hotta K."/>
            <person name="Inaba K."/>
        </authorList>
    </citation>
    <scope>NUCLEOTIDE SEQUENCE [LARGE SCALE GENOMIC DNA]</scope>
    <source>
        <strain evidence="27">wild type</strain>
    </source>
</reference>
<dbReference type="Proteomes" id="UP000008144">
    <property type="component" value="Chromosome 4"/>
</dbReference>
<evidence type="ECO:0000256" key="14">
    <source>
        <dbReference type="ARBA" id="ARBA00023136"/>
    </source>
</evidence>
<evidence type="ECO:0000256" key="2">
    <source>
        <dbReference type="ARBA" id="ARBA00004323"/>
    </source>
</evidence>
<evidence type="ECO:0000256" key="7">
    <source>
        <dbReference type="ARBA" id="ARBA00022676"/>
    </source>
</evidence>
<reference evidence="27" key="3">
    <citation type="submission" date="2025-08" db="UniProtKB">
        <authorList>
            <consortium name="Ensembl"/>
        </authorList>
    </citation>
    <scope>IDENTIFICATION</scope>
</reference>
<keyword evidence="15 25" id="KW-1015">Disulfide bond</keyword>
<dbReference type="EC" id="2.4.1.143" evidence="5"/>
<dbReference type="PANTHER" id="PTHR12871">
    <property type="entry name" value="BETA-1,2-N-ACETYLGLUCOSAMINYLTRANSFERASE II"/>
    <property type="match status" value="1"/>
</dbReference>
<dbReference type="GO" id="GO:0006487">
    <property type="term" value="P:protein N-linked glycosylation"/>
    <property type="evidence" value="ECO:0000318"/>
    <property type="project" value="GO_Central"/>
</dbReference>
<comment type="catalytic activity">
    <reaction evidence="22">
        <text>an N(4)-{beta-D-GlcNAc-(1-&gt;2)-alpha-D-Man-(1-&gt;3)-[alpha-D-Man-(1-&gt;6)]-beta-D-Man-(1-&gt;4)-beta-D-GlcNAc-(1-&gt;4)-beta-D-GlcNAc}-L-asparaginyl-[protein] + UDP-N-acetyl-alpha-D-glucosamine = N(4)-{beta-D-GlcNAc-(1-&gt;2)-alpha-D-Man-(1-&gt;3)-[beta-D-GlcNAc-(1-&gt;2)-alpha-D-Man-(1-&gt;6)]-beta-D-Man-(1-&gt;4)-beta-D-GlcNAc-(1-&gt;4)-beta-D-GlcNAc}-L-asparaginyl-[protein] + UDP + H(+)</text>
        <dbReference type="Rhea" id="RHEA:12941"/>
        <dbReference type="Rhea" id="RHEA-COMP:13526"/>
        <dbReference type="Rhea" id="RHEA-COMP:14369"/>
        <dbReference type="ChEBI" id="CHEBI:15378"/>
        <dbReference type="ChEBI" id="CHEBI:57705"/>
        <dbReference type="ChEBI" id="CHEBI:58223"/>
        <dbReference type="ChEBI" id="CHEBI:60615"/>
        <dbReference type="ChEBI" id="CHEBI:60651"/>
        <dbReference type="EC" id="2.4.1.143"/>
    </reaction>
</comment>
<dbReference type="UniPathway" id="UPA00378"/>
<keyword evidence="8" id="KW-0808">Transferase</keyword>
<sequence>KFPTHIKLPFVMVKFLFECGCSSAFNNKNMTWSSCFINFPSFKCISSPQLTFNFRLLKVLRNKAISMNFDQEMKNVAKFGMHAPDSVIFLLQVHSRPEFVQQLINSLRASTGIEHATVVISVDVDSPEINEVLARIDFCRYMVIFFPFAKVLYPNSFPGEDPNDCPKKIPKAQALERKCNNAEYPDMFGNYREVDFVQIKHHWFWKLNMAFSGIRAFNNQKAPIILLEDDYFVVPDIIHCAKQAEELRKSKCPRCQTISLGNYEQTQDYQAQGNQVEIKSWISSKHNLGMVVSSDFYNKIANCAEQFCNYDDYNWDWSLQAVSPHCEMGNLFTLAFKATRVFHLGSCGVHSKGECNAKQSAESRTAQLQNQKLYPESLHIAVDSPTVVPAPRPNGGWGDLRDQTLCKKYKHDNYRFCSSSCSY</sequence>
<accession>H2XN21</accession>
<evidence type="ECO:0000256" key="1">
    <source>
        <dbReference type="ARBA" id="ARBA00001936"/>
    </source>
</evidence>
<evidence type="ECO:0000256" key="19">
    <source>
        <dbReference type="ARBA" id="ARBA00031203"/>
    </source>
</evidence>
<dbReference type="InterPro" id="IPR007754">
    <property type="entry name" value="GlcNAc_II"/>
</dbReference>
<evidence type="ECO:0000256" key="11">
    <source>
        <dbReference type="ARBA" id="ARBA00022968"/>
    </source>
</evidence>
<dbReference type="GO" id="GO:0008455">
    <property type="term" value="F:alpha-1,6-mannosylglycoprotein 2-beta-N-acetylglucosaminyltransferase activity"/>
    <property type="evidence" value="ECO:0000318"/>
    <property type="project" value="GO_Central"/>
</dbReference>
<keyword evidence="28" id="KW-1185">Reference proteome</keyword>
<keyword evidence="17 24" id="KW-0464">Manganese</keyword>
<evidence type="ECO:0000256" key="8">
    <source>
        <dbReference type="ARBA" id="ARBA00022679"/>
    </source>
</evidence>
<feature type="disulfide bond" evidence="25">
    <location>
        <begin position="347"/>
        <end position="355"/>
    </location>
</feature>
<dbReference type="Pfam" id="PF05060">
    <property type="entry name" value="MGAT2"/>
    <property type="match status" value="1"/>
</dbReference>
<dbReference type="AlphaFoldDB" id="H2XN21"/>
<evidence type="ECO:0000256" key="26">
    <source>
        <dbReference type="SAM" id="SignalP"/>
    </source>
</evidence>
<evidence type="ECO:0000256" key="22">
    <source>
        <dbReference type="ARBA" id="ARBA00093257"/>
    </source>
</evidence>
<feature type="binding site" evidence="23">
    <location>
        <begin position="92"/>
        <end position="96"/>
    </location>
    <ligand>
        <name>substrate</name>
    </ligand>
</feature>
<feature type="binding site" evidence="23">
    <location>
        <position position="123"/>
    </location>
    <ligand>
        <name>substrate</name>
    </ligand>
</feature>
<evidence type="ECO:0000256" key="6">
    <source>
        <dbReference type="ARBA" id="ARBA00014817"/>
    </source>
</evidence>
<comment type="pathway">
    <text evidence="3">Protein modification; protein glycosylation.</text>
</comment>
<comment type="cofactor">
    <cofactor evidence="1 24">
        <name>Mn(2+)</name>
        <dbReference type="ChEBI" id="CHEBI:29035"/>
    </cofactor>
</comment>
<dbReference type="GO" id="GO:0046872">
    <property type="term" value="F:metal ion binding"/>
    <property type="evidence" value="ECO:0007669"/>
    <property type="project" value="UniProtKB-KW"/>
</dbReference>
<evidence type="ECO:0000256" key="25">
    <source>
        <dbReference type="PIRSR" id="PIRSR607754-3"/>
    </source>
</evidence>
<protein>
    <recommendedName>
        <fullName evidence="6">Alpha-1,6-mannosyl-glycoprotein 2-beta-N-acetylglucosaminyltransferase</fullName>
        <ecNumber evidence="5">2.4.1.143</ecNumber>
    </recommendedName>
    <alternativeName>
        <fullName evidence="21">Beta-1,2-N-acetylglucosaminyltransferase II</fullName>
    </alternativeName>
    <alternativeName>
        <fullName evidence="20">GlcNAc-T II</fullName>
    </alternativeName>
    <alternativeName>
        <fullName evidence="19">Mannoside acetylglucosaminyltransferase 2</fullName>
    </alternativeName>
    <alternativeName>
        <fullName evidence="18">N-glycosyl-oligosaccharide-glycoprotein N-acetylglucosaminyltransferase II</fullName>
    </alternativeName>
</protein>
<evidence type="ECO:0000256" key="16">
    <source>
        <dbReference type="ARBA" id="ARBA00023180"/>
    </source>
</evidence>
<keyword evidence="9" id="KW-0812">Transmembrane</keyword>
<dbReference type="GO" id="GO:0005795">
    <property type="term" value="C:Golgi stack"/>
    <property type="evidence" value="ECO:0007669"/>
    <property type="project" value="InterPro"/>
</dbReference>
<dbReference type="InParanoid" id="H2XN21"/>
<evidence type="ECO:0000256" key="18">
    <source>
        <dbReference type="ARBA" id="ARBA00029663"/>
    </source>
</evidence>
<evidence type="ECO:0000313" key="28">
    <source>
        <dbReference type="Proteomes" id="UP000008144"/>
    </source>
</evidence>
<dbReference type="HOGENOM" id="CLU_032753_1_0_1"/>
<dbReference type="EMBL" id="EAAA01002030">
    <property type="status" value="NOT_ANNOTATED_CDS"/>
    <property type="molecule type" value="Genomic_DNA"/>
</dbReference>
<keyword evidence="11" id="KW-0735">Signal-anchor</keyword>
<evidence type="ECO:0000256" key="13">
    <source>
        <dbReference type="ARBA" id="ARBA00023034"/>
    </source>
</evidence>
<evidence type="ECO:0000256" key="20">
    <source>
        <dbReference type="ARBA" id="ARBA00032552"/>
    </source>
</evidence>
<dbReference type="GO" id="GO:0000139">
    <property type="term" value="C:Golgi membrane"/>
    <property type="evidence" value="ECO:0000318"/>
    <property type="project" value="GO_Central"/>
</dbReference>
<dbReference type="STRING" id="7719.ENSCINP00000031054"/>
<evidence type="ECO:0000256" key="12">
    <source>
        <dbReference type="ARBA" id="ARBA00022989"/>
    </source>
</evidence>
<dbReference type="FunCoup" id="H2XN21">
    <property type="interactions" value="60"/>
</dbReference>
<keyword evidence="7" id="KW-0328">Glycosyltransferase</keyword>
<evidence type="ECO:0000256" key="17">
    <source>
        <dbReference type="ARBA" id="ARBA00023211"/>
    </source>
</evidence>
<evidence type="ECO:0000256" key="21">
    <source>
        <dbReference type="ARBA" id="ARBA00032915"/>
    </source>
</evidence>
<organism evidence="27 28">
    <name type="scientific">Ciona intestinalis</name>
    <name type="common">Transparent sea squirt</name>
    <name type="synonym">Ascidia intestinalis</name>
    <dbReference type="NCBI Taxonomy" id="7719"/>
    <lineage>
        <taxon>Eukaryota</taxon>
        <taxon>Metazoa</taxon>
        <taxon>Chordata</taxon>
        <taxon>Tunicata</taxon>
        <taxon>Ascidiacea</taxon>
        <taxon>Phlebobranchia</taxon>
        <taxon>Cionidae</taxon>
        <taxon>Ciona</taxon>
    </lineage>
</organism>
<reference evidence="28" key="1">
    <citation type="journal article" date="2002" name="Science">
        <title>The draft genome of Ciona intestinalis: insights into chordate and vertebrate origins.</title>
        <authorList>
            <person name="Dehal P."/>
            <person name="Satou Y."/>
            <person name="Campbell R.K."/>
            <person name="Chapman J."/>
            <person name="Degnan B."/>
            <person name="De Tomaso A."/>
            <person name="Davidson B."/>
            <person name="Di Gregorio A."/>
            <person name="Gelpke M."/>
            <person name="Goodstein D.M."/>
            <person name="Harafuji N."/>
            <person name="Hastings K.E."/>
            <person name="Ho I."/>
            <person name="Hotta K."/>
            <person name="Huang W."/>
            <person name="Kawashima T."/>
            <person name="Lemaire P."/>
            <person name="Martinez D."/>
            <person name="Meinertzhagen I.A."/>
            <person name="Necula S."/>
            <person name="Nonaka M."/>
            <person name="Putnam N."/>
            <person name="Rash S."/>
            <person name="Saiga H."/>
            <person name="Satake M."/>
            <person name="Terry A."/>
            <person name="Yamada L."/>
            <person name="Wang H.G."/>
            <person name="Awazu S."/>
            <person name="Azumi K."/>
            <person name="Boore J."/>
            <person name="Branno M."/>
            <person name="Chin-Bow S."/>
            <person name="DeSantis R."/>
            <person name="Doyle S."/>
            <person name="Francino P."/>
            <person name="Keys D.N."/>
            <person name="Haga S."/>
            <person name="Hayashi H."/>
            <person name="Hino K."/>
            <person name="Imai K.S."/>
            <person name="Inaba K."/>
            <person name="Kano S."/>
            <person name="Kobayashi K."/>
            <person name="Kobayashi M."/>
            <person name="Lee B.I."/>
            <person name="Makabe K.W."/>
            <person name="Manohar C."/>
            <person name="Matassi G."/>
            <person name="Medina M."/>
            <person name="Mochizuki Y."/>
            <person name="Mount S."/>
            <person name="Morishita T."/>
            <person name="Miura S."/>
            <person name="Nakayama A."/>
            <person name="Nishizaka S."/>
            <person name="Nomoto H."/>
            <person name="Ohta F."/>
            <person name="Oishi K."/>
            <person name="Rigoutsos I."/>
            <person name="Sano M."/>
            <person name="Sasaki A."/>
            <person name="Sasakura Y."/>
            <person name="Shoguchi E."/>
            <person name="Shin-i T."/>
            <person name="Spagnuolo A."/>
            <person name="Stainier D."/>
            <person name="Suzuki M.M."/>
            <person name="Tassy O."/>
            <person name="Takatori N."/>
            <person name="Tokuoka M."/>
            <person name="Yagi K."/>
            <person name="Yoshizaki F."/>
            <person name="Wada S."/>
            <person name="Zhang C."/>
            <person name="Hyatt P.D."/>
            <person name="Larimer F."/>
            <person name="Detter C."/>
            <person name="Doggett N."/>
            <person name="Glavina T."/>
            <person name="Hawkins T."/>
            <person name="Richardson P."/>
            <person name="Lucas S."/>
            <person name="Kohara Y."/>
            <person name="Levine M."/>
            <person name="Satoh N."/>
            <person name="Rokhsar D.S."/>
        </authorList>
    </citation>
    <scope>NUCLEOTIDE SEQUENCE [LARGE SCALE GENOMIC DNA]</scope>
</reference>
<evidence type="ECO:0000256" key="4">
    <source>
        <dbReference type="ARBA" id="ARBA00011011"/>
    </source>
</evidence>
<evidence type="ECO:0000256" key="24">
    <source>
        <dbReference type="PIRSR" id="PIRSR607754-2"/>
    </source>
</evidence>
<feature type="binding site" evidence="24">
    <location>
        <position position="230"/>
    </location>
    <ligand>
        <name>Mn(2+)</name>
        <dbReference type="ChEBI" id="CHEBI:29035"/>
    </ligand>
</feature>
<evidence type="ECO:0000256" key="3">
    <source>
        <dbReference type="ARBA" id="ARBA00004922"/>
    </source>
</evidence>
<keyword evidence="14" id="KW-0472">Membrane</keyword>
<dbReference type="PANTHER" id="PTHR12871:SF0">
    <property type="entry name" value="ALPHA-1,6-MANNOSYL-GLYCOPROTEIN 2-BETA-N-ACETYLGLUCOSAMINYLTRANSFERASE"/>
    <property type="match status" value="1"/>
</dbReference>
<comment type="subcellular location">
    <subcellularLocation>
        <location evidence="2">Golgi apparatus membrane</location>
        <topology evidence="2">Single-pass type II membrane protein</topology>
    </subcellularLocation>
</comment>
<proteinExistence type="inferred from homology"/>
<dbReference type="GO" id="GO:0009312">
    <property type="term" value="P:oligosaccharide biosynthetic process"/>
    <property type="evidence" value="ECO:0007669"/>
    <property type="project" value="InterPro"/>
</dbReference>
<evidence type="ECO:0000313" key="27">
    <source>
        <dbReference type="Ensembl" id="ENSCINP00000031054.1"/>
    </source>
</evidence>
<keyword evidence="26" id="KW-0732">Signal</keyword>
<keyword evidence="13" id="KW-0333">Golgi apparatus</keyword>
<evidence type="ECO:0000256" key="10">
    <source>
        <dbReference type="ARBA" id="ARBA00022723"/>
    </source>
</evidence>
<dbReference type="GeneTree" id="ENSGT00390000007341"/>
<keyword evidence="16" id="KW-0325">Glycoprotein</keyword>
<feature type="disulfide bond" evidence="25">
    <location>
        <begin position="165"/>
        <end position="179"/>
    </location>
</feature>
<dbReference type="OMA" id="FWSAEIN"/>
<evidence type="ECO:0000256" key="15">
    <source>
        <dbReference type="ARBA" id="ARBA00023157"/>
    </source>
</evidence>
<feature type="disulfide bond" evidence="25">
    <location>
        <begin position="308"/>
        <end position="406"/>
    </location>
</feature>
<evidence type="ECO:0000256" key="5">
    <source>
        <dbReference type="ARBA" id="ARBA00012613"/>
    </source>
</evidence>
<dbReference type="InterPro" id="IPR029044">
    <property type="entry name" value="Nucleotide-diphossugar_trans"/>
</dbReference>
<feature type="binding site" evidence="24">
    <location>
        <position position="343"/>
    </location>
    <ligand>
        <name>Mn(2+)</name>
        <dbReference type="ChEBI" id="CHEBI:29035"/>
    </ligand>
</feature>
<comment type="similarity">
    <text evidence="4">Belongs to the glycosyltransferase 16 (GT16) protein family.</text>
</comment>
<name>H2XN21_CIOIN</name>
<feature type="signal peptide" evidence="26">
    <location>
        <begin position="1"/>
        <end position="24"/>
    </location>
</feature>
<evidence type="ECO:0000256" key="9">
    <source>
        <dbReference type="ARBA" id="ARBA00022692"/>
    </source>
</evidence>
<keyword evidence="12" id="KW-1133">Transmembrane helix</keyword>
<dbReference type="Gene3D" id="3.90.550.10">
    <property type="entry name" value="Spore Coat Polysaccharide Biosynthesis Protein SpsA, Chain A"/>
    <property type="match status" value="1"/>
</dbReference>
<reference evidence="27" key="4">
    <citation type="submission" date="2025-09" db="UniProtKB">
        <authorList>
            <consortium name="Ensembl"/>
        </authorList>
    </citation>
    <scope>IDENTIFICATION</scope>
</reference>
<feature type="chain" id="PRO_5003578033" description="Alpha-1,6-mannosyl-glycoprotein 2-beta-N-acetylglucosaminyltransferase" evidence="26">
    <location>
        <begin position="25"/>
        <end position="423"/>
    </location>
</feature>
<evidence type="ECO:0000256" key="23">
    <source>
        <dbReference type="PIRSR" id="PIRSR607754-1"/>
    </source>
</evidence>